<dbReference type="RefSeq" id="XP_033578010.1">
    <property type="nucleotide sequence ID" value="XM_033717783.1"/>
</dbReference>
<dbReference type="PANTHER" id="PTHR33112:SF12">
    <property type="entry name" value="HETEROKARYON INCOMPATIBILITY DOMAIN-CONTAINING PROTEIN"/>
    <property type="match status" value="1"/>
</dbReference>
<dbReference type="Pfam" id="PF06985">
    <property type="entry name" value="HET"/>
    <property type="match status" value="1"/>
</dbReference>
<dbReference type="InterPro" id="IPR010730">
    <property type="entry name" value="HET"/>
</dbReference>
<evidence type="ECO:0000313" key="3">
    <source>
        <dbReference type="Proteomes" id="UP000504636"/>
    </source>
</evidence>
<evidence type="ECO:0000313" key="4">
    <source>
        <dbReference type="RefSeq" id="XP_033578010.1"/>
    </source>
</evidence>
<protein>
    <submittedName>
        <fullName evidence="2 4">HET-domain-containing protein</fullName>
    </submittedName>
</protein>
<dbReference type="PANTHER" id="PTHR33112">
    <property type="entry name" value="DOMAIN PROTEIN, PUTATIVE-RELATED"/>
    <property type="match status" value="1"/>
</dbReference>
<organism evidence="2">
    <name type="scientific">Mytilinidion resinicola</name>
    <dbReference type="NCBI Taxonomy" id="574789"/>
    <lineage>
        <taxon>Eukaryota</taxon>
        <taxon>Fungi</taxon>
        <taxon>Dikarya</taxon>
        <taxon>Ascomycota</taxon>
        <taxon>Pezizomycotina</taxon>
        <taxon>Dothideomycetes</taxon>
        <taxon>Pleosporomycetidae</taxon>
        <taxon>Mytilinidiales</taxon>
        <taxon>Mytilinidiaceae</taxon>
        <taxon>Mytilinidion</taxon>
    </lineage>
</organism>
<evidence type="ECO:0000313" key="2">
    <source>
        <dbReference type="EMBL" id="KAF2811046.1"/>
    </source>
</evidence>
<sequence>MRPSINEFDYHRITLLADDTPEGKGLFLGRIIPQDKIKMKQIVKWMQYCIRWHGAGCEETLSSLSSGRISKLRVIDTWRLCIVDESSECIYLTLSYVWGSATVFKLTSTNLDELATPGALKKVWRQLPRTIQDSITLTSTLHERYLWIDSLCIIQDSDADKAHYIPYMDSIYDRAFLTIAAATGDSADAGLPGVRKGSRGCSQIIEEVLPSVRLSSIRHLRDALDESVYESRAWT</sequence>
<name>A0A6A6YQ67_9PEZI</name>
<gene>
    <name evidence="2 4" type="ORF">BDZ99DRAFT_441778</name>
</gene>
<proteinExistence type="predicted"/>
<keyword evidence="3" id="KW-1185">Reference proteome</keyword>
<reference evidence="2 4" key="1">
    <citation type="journal article" date="2020" name="Stud. Mycol.">
        <title>101 Dothideomycetes genomes: a test case for predicting lifestyles and emergence of pathogens.</title>
        <authorList>
            <person name="Haridas S."/>
            <person name="Albert R."/>
            <person name="Binder M."/>
            <person name="Bloem J."/>
            <person name="Labutti K."/>
            <person name="Salamov A."/>
            <person name="Andreopoulos B."/>
            <person name="Baker S."/>
            <person name="Barry K."/>
            <person name="Bills G."/>
            <person name="Bluhm B."/>
            <person name="Cannon C."/>
            <person name="Castanera R."/>
            <person name="Culley D."/>
            <person name="Daum C."/>
            <person name="Ezra D."/>
            <person name="Gonzalez J."/>
            <person name="Henrissat B."/>
            <person name="Kuo A."/>
            <person name="Liang C."/>
            <person name="Lipzen A."/>
            <person name="Lutzoni F."/>
            <person name="Magnuson J."/>
            <person name="Mondo S."/>
            <person name="Nolan M."/>
            <person name="Ohm R."/>
            <person name="Pangilinan J."/>
            <person name="Park H.-J."/>
            <person name="Ramirez L."/>
            <person name="Alfaro M."/>
            <person name="Sun H."/>
            <person name="Tritt A."/>
            <person name="Yoshinaga Y."/>
            <person name="Zwiers L.-H."/>
            <person name="Turgeon B."/>
            <person name="Goodwin S."/>
            <person name="Spatafora J."/>
            <person name="Crous P."/>
            <person name="Grigoriev I."/>
        </authorList>
    </citation>
    <scope>NUCLEOTIDE SEQUENCE</scope>
    <source>
        <strain evidence="2 4">CBS 304.34</strain>
    </source>
</reference>
<dbReference type="AlphaFoldDB" id="A0A6A6YQ67"/>
<dbReference type="OrthoDB" id="5135333at2759"/>
<reference evidence="4" key="2">
    <citation type="submission" date="2020-04" db="EMBL/GenBank/DDBJ databases">
        <authorList>
            <consortium name="NCBI Genome Project"/>
        </authorList>
    </citation>
    <scope>NUCLEOTIDE SEQUENCE</scope>
    <source>
        <strain evidence="4">CBS 304.34</strain>
    </source>
</reference>
<accession>A0A6A6YQ67</accession>
<dbReference type="GeneID" id="54458676"/>
<feature type="domain" description="Heterokaryon incompatibility" evidence="1">
    <location>
        <begin position="91"/>
        <end position="235"/>
    </location>
</feature>
<dbReference type="Proteomes" id="UP000504636">
    <property type="component" value="Unplaced"/>
</dbReference>
<evidence type="ECO:0000259" key="1">
    <source>
        <dbReference type="Pfam" id="PF06985"/>
    </source>
</evidence>
<reference evidence="4" key="3">
    <citation type="submission" date="2025-04" db="UniProtKB">
        <authorList>
            <consortium name="RefSeq"/>
        </authorList>
    </citation>
    <scope>IDENTIFICATION</scope>
    <source>
        <strain evidence="4">CBS 304.34</strain>
    </source>
</reference>
<dbReference type="EMBL" id="MU003699">
    <property type="protein sequence ID" value="KAF2811046.1"/>
    <property type="molecule type" value="Genomic_DNA"/>
</dbReference>